<dbReference type="AlphaFoldDB" id="A0A1C6V616"/>
<evidence type="ECO:0000313" key="5">
    <source>
        <dbReference type="Proteomes" id="UP000198937"/>
    </source>
</evidence>
<accession>A0A1C6V616</accession>
<dbReference type="RefSeq" id="WP_217628871.1">
    <property type="nucleotide sequence ID" value="NZ_BMMJ01000010.1"/>
</dbReference>
<organism evidence="4 5">
    <name type="scientific">Micromonospora yangpuensis</name>
    <dbReference type="NCBI Taxonomy" id="683228"/>
    <lineage>
        <taxon>Bacteria</taxon>
        <taxon>Bacillati</taxon>
        <taxon>Actinomycetota</taxon>
        <taxon>Actinomycetes</taxon>
        <taxon>Micromonosporales</taxon>
        <taxon>Micromonosporaceae</taxon>
        <taxon>Micromonospora</taxon>
    </lineage>
</organism>
<dbReference type="STRING" id="683228.GA0070617_4745"/>
<name>A0A1C6V616_9ACTN</name>
<feature type="chain" id="PRO_5039572808" description="DUF916 domain-containing protein" evidence="3">
    <location>
        <begin position="28"/>
        <end position="443"/>
    </location>
</feature>
<dbReference type="Proteomes" id="UP000198937">
    <property type="component" value="Unassembled WGS sequence"/>
</dbReference>
<feature type="signal peptide" evidence="3">
    <location>
        <begin position="1"/>
        <end position="27"/>
    </location>
</feature>
<keyword evidence="2" id="KW-0472">Membrane</keyword>
<keyword evidence="3" id="KW-0732">Signal</keyword>
<evidence type="ECO:0000256" key="1">
    <source>
        <dbReference type="SAM" id="MobiDB-lite"/>
    </source>
</evidence>
<keyword evidence="5" id="KW-1185">Reference proteome</keyword>
<keyword evidence="2" id="KW-0812">Transmembrane</keyword>
<dbReference type="EMBL" id="FMIA01000002">
    <property type="protein sequence ID" value="SCL61725.1"/>
    <property type="molecule type" value="Genomic_DNA"/>
</dbReference>
<evidence type="ECO:0000256" key="2">
    <source>
        <dbReference type="SAM" id="Phobius"/>
    </source>
</evidence>
<feature type="region of interest" description="Disordered" evidence="1">
    <location>
        <begin position="365"/>
        <end position="443"/>
    </location>
</feature>
<keyword evidence="2" id="KW-1133">Transmembrane helix</keyword>
<sequence>MSLVTALSRAGAPIVAALLATAPPLTAVAPAATALAAPAPAAPPAAALTAVAPDVAVLAAPSPGPGGTGTPAPTAAAGVTRWAVQPSSAKGPTGRNYFIYDLAPGSTVGDHVGVSNLSDRPLTFEVYGTDAYTTTDGAFALLPADQPATGVGSWVSFDRRRWTIDPGERADIPFTLTVPANATPGDHAGGVIGALAQTRTTADGQRVLVDQRLAARVYLRVTGEVRPAVTIEQVTVAYDNPVNPVGGGELVISYRLRNSGNVRTAGTGAVTVAGPLGWELARTSPVDLPELLPDAVFTVTERITGVPPAVRLRAEVDLAPTTVDTALPPVRRSAGLWAPPWLPLALFATAAGWFGVRHWRHRRATGTPARTGDTAGSPPEPDAVPGTPARTGDTAGSPPEPDAVPGTPARTGDTAGSPPEPDAVAGTPARTDGSGPTAATGPA</sequence>
<proteinExistence type="predicted"/>
<evidence type="ECO:0000313" key="4">
    <source>
        <dbReference type="EMBL" id="SCL61725.1"/>
    </source>
</evidence>
<gene>
    <name evidence="4" type="ORF">GA0070617_4745</name>
</gene>
<feature type="transmembrane region" description="Helical" evidence="2">
    <location>
        <begin position="336"/>
        <end position="356"/>
    </location>
</feature>
<protein>
    <recommendedName>
        <fullName evidence="6">DUF916 domain-containing protein</fullName>
    </recommendedName>
</protein>
<reference evidence="4 5" key="1">
    <citation type="submission" date="2016-06" db="EMBL/GenBank/DDBJ databases">
        <authorList>
            <person name="Kjaerup R.B."/>
            <person name="Dalgaard T.S."/>
            <person name="Juul-Madsen H.R."/>
        </authorList>
    </citation>
    <scope>NUCLEOTIDE SEQUENCE [LARGE SCALE GENOMIC DNA]</scope>
    <source>
        <strain evidence="4 5">DSM 45577</strain>
    </source>
</reference>
<evidence type="ECO:0000256" key="3">
    <source>
        <dbReference type="SAM" id="SignalP"/>
    </source>
</evidence>
<evidence type="ECO:0008006" key="6">
    <source>
        <dbReference type="Google" id="ProtNLM"/>
    </source>
</evidence>